<gene>
    <name evidence="2" type="ORF">PAUS00366_LOCUS5190</name>
</gene>
<feature type="compositionally biased region" description="Polar residues" evidence="1">
    <location>
        <begin position="1"/>
        <end position="10"/>
    </location>
</feature>
<sequence>MLADSCSCSTIRRHGRRSEERQRQRESASPMLLLPAATNRMLLCVGVLLVVACSWTPCSSFRIAVTGPRRSQRQRHQQHQRQQQQQQHHRSSFDSKNNYQSSSSSQRRTITASSCSSSFVFALRSATDDEYESESSEEIVSDDESSPPSLPKSNSNLAFNDVAESPAPPLNYNKYLTMQKKRVPVTIRYSAGSGLKPYYLTVAKRVKDLYPDVLIEREKLDKGGIEDGGGSGGDDARGTFEVAVDGKLVVRNRKATPERSVFVSMGEVDTAILRARKRRRPSTVYGENGVLATTVGDNNDGSGNGSDGNGNDIKDRLVKAHLEPLKQKALELSQQRAAKDAAAE</sequence>
<reference evidence="2" key="1">
    <citation type="submission" date="2021-01" db="EMBL/GenBank/DDBJ databases">
        <authorList>
            <person name="Corre E."/>
            <person name="Pelletier E."/>
            <person name="Niang G."/>
            <person name="Scheremetjew M."/>
            <person name="Finn R."/>
            <person name="Kale V."/>
            <person name="Holt S."/>
            <person name="Cochrane G."/>
            <person name="Meng A."/>
            <person name="Brown T."/>
            <person name="Cohen L."/>
        </authorList>
    </citation>
    <scope>NUCLEOTIDE SEQUENCE</scope>
    <source>
        <strain evidence="2">10249 10 AB</strain>
    </source>
</reference>
<dbReference type="AlphaFoldDB" id="A0A7S4EGQ5"/>
<feature type="compositionally biased region" description="Basic and acidic residues" evidence="1">
    <location>
        <begin position="17"/>
        <end position="26"/>
    </location>
</feature>
<feature type="region of interest" description="Disordered" evidence="1">
    <location>
        <begin position="1"/>
        <end position="28"/>
    </location>
</feature>
<feature type="compositionally biased region" description="Low complexity" evidence="1">
    <location>
        <begin position="94"/>
        <end position="109"/>
    </location>
</feature>
<feature type="region of interest" description="Disordered" evidence="1">
    <location>
        <begin position="129"/>
        <end position="162"/>
    </location>
</feature>
<feature type="compositionally biased region" description="Basic residues" evidence="1">
    <location>
        <begin position="70"/>
        <end position="79"/>
    </location>
</feature>
<organism evidence="2">
    <name type="scientific">Pseudo-nitzschia australis</name>
    <dbReference type="NCBI Taxonomy" id="44445"/>
    <lineage>
        <taxon>Eukaryota</taxon>
        <taxon>Sar</taxon>
        <taxon>Stramenopiles</taxon>
        <taxon>Ochrophyta</taxon>
        <taxon>Bacillariophyta</taxon>
        <taxon>Bacillariophyceae</taxon>
        <taxon>Bacillariophycidae</taxon>
        <taxon>Bacillariales</taxon>
        <taxon>Bacillariaceae</taxon>
        <taxon>Pseudo-nitzschia</taxon>
    </lineage>
</organism>
<name>A0A7S4EGQ5_9STRA</name>
<evidence type="ECO:0000256" key="1">
    <source>
        <dbReference type="SAM" id="MobiDB-lite"/>
    </source>
</evidence>
<accession>A0A7S4EGQ5</accession>
<dbReference type="EMBL" id="HBIX01006578">
    <property type="protein sequence ID" value="CAE0712438.1"/>
    <property type="molecule type" value="Transcribed_RNA"/>
</dbReference>
<feature type="compositionally biased region" description="Acidic residues" evidence="1">
    <location>
        <begin position="129"/>
        <end position="145"/>
    </location>
</feature>
<proteinExistence type="predicted"/>
<feature type="region of interest" description="Disordered" evidence="1">
    <location>
        <begin position="285"/>
        <end position="317"/>
    </location>
</feature>
<feature type="region of interest" description="Disordered" evidence="1">
    <location>
        <begin position="69"/>
        <end position="109"/>
    </location>
</feature>
<evidence type="ECO:0000313" key="2">
    <source>
        <dbReference type="EMBL" id="CAE0712438.1"/>
    </source>
</evidence>
<protein>
    <submittedName>
        <fullName evidence="2">Uncharacterized protein</fullName>
    </submittedName>
</protein>